<proteinExistence type="predicted"/>
<evidence type="ECO:0000256" key="1">
    <source>
        <dbReference type="SAM" id="MobiDB-lite"/>
    </source>
</evidence>
<dbReference type="PANTHER" id="PTHR33349">
    <property type="entry name" value="EMB|CAB62594.1"/>
    <property type="match status" value="1"/>
</dbReference>
<dbReference type="Pfam" id="PF07839">
    <property type="entry name" value="CaM_binding"/>
    <property type="match status" value="1"/>
</dbReference>
<protein>
    <recommendedName>
        <fullName evidence="2">Calmodulin-binding domain-containing protein</fullName>
    </recommendedName>
</protein>
<feature type="domain" description="Calmodulin-binding" evidence="2">
    <location>
        <begin position="672"/>
        <end position="788"/>
    </location>
</feature>
<name>A0AAN7LBP6_TRANT</name>
<dbReference type="GO" id="GO:0005516">
    <property type="term" value="F:calmodulin binding"/>
    <property type="evidence" value="ECO:0007669"/>
    <property type="project" value="InterPro"/>
</dbReference>
<dbReference type="InterPro" id="IPR012417">
    <property type="entry name" value="CaM-bd_dom_pln"/>
</dbReference>
<dbReference type="PANTHER" id="PTHR33349:SF41">
    <property type="entry name" value="EMB|CAB62594.1"/>
    <property type="match status" value="1"/>
</dbReference>
<feature type="compositionally biased region" description="Low complexity" evidence="1">
    <location>
        <begin position="141"/>
        <end position="153"/>
    </location>
</feature>
<evidence type="ECO:0000313" key="4">
    <source>
        <dbReference type="Proteomes" id="UP001346149"/>
    </source>
</evidence>
<dbReference type="AlphaFoldDB" id="A0AAN7LBP6"/>
<feature type="compositionally biased region" description="Basic and acidic residues" evidence="1">
    <location>
        <begin position="640"/>
        <end position="655"/>
    </location>
</feature>
<sequence>MAEEHRIRPLTPGRIKRELVNPRRNSIGPPKLGPNYLRASTGSCHDFCKFGKAQACEPKAKDFLRRKPVKKPTEDETLVKGADFLEKNPPAHRPTSSSDSHIHLPQAHDVVRQKDKNSDRRNLVRGDLAIERKMNPAMKTNPSSKPSAVSPAKKPNKIAFFSTNGTSKQALPTSETSKQALPICETLKQSRKASDTSKLVKKIGNTSKLVPKADDTSKQVQRINENLVAAPPKLKERSVAPVSSNSLSIRPLSSFNPPSLIIHQKRGEVKLQENSGTHKVMTKNLSVPSSTSPPSKPSINKKLVSPPSKPSINKKVTANNVSERTVVKGTTFDRASPMKSKDKAKDSKAVRAGNREKTIVNEEKVPNIEEMESDASKMVHDQSIDQGVNFNLQEMERKHVENTGNKCIMESTLVDVEEIEREFLEGTAIEGIEEGTLVDLEEMEIKPLEAALSEHIVEGTILNVEAESEPLEAVVSECNVERKQVGEIESKAEIKIIKVEEIESIPLEPVIDESTLVKVEEVEIKPLDAALNERIVEGTITNVEEAESGLLEAVVSECNVEKNIMQVGEMEIKAESIPLEPVFDENTIEDKSPPLPASIAESSSLSPCSSPSPLQDECQTESEYSVSEWEDYSASEYEEFDLKEGEASEEGDGKSRCRKGGSHRPENDEGMNPTKLQFRRGRIIDVQHENNTPRRLRFRRRAVLGKNQNQNVEFRMSDLKRRQIVCESNNDGTDDGSGKVFLRHSDIQEKKDTKGLFNNVIEETASKLVETRKSKVKALVGAFETVISLQDINPYADT</sequence>
<feature type="region of interest" description="Disordered" evidence="1">
    <location>
        <begin position="586"/>
        <end position="676"/>
    </location>
</feature>
<accession>A0AAN7LBP6</accession>
<dbReference type="EMBL" id="JAXQNO010000017">
    <property type="protein sequence ID" value="KAK4778720.1"/>
    <property type="molecule type" value="Genomic_DNA"/>
</dbReference>
<feature type="compositionally biased region" description="Basic and acidic residues" evidence="1">
    <location>
        <begin position="109"/>
        <end position="134"/>
    </location>
</feature>
<feature type="compositionally biased region" description="Acidic residues" evidence="1">
    <location>
        <begin position="628"/>
        <end position="639"/>
    </location>
</feature>
<evidence type="ECO:0000259" key="2">
    <source>
        <dbReference type="SMART" id="SM01054"/>
    </source>
</evidence>
<feature type="region of interest" description="Disordered" evidence="1">
    <location>
        <begin position="274"/>
        <end position="314"/>
    </location>
</feature>
<feature type="compositionally biased region" description="Basic and acidic residues" evidence="1">
    <location>
        <begin position="67"/>
        <end position="86"/>
    </location>
</feature>
<reference evidence="3 4" key="1">
    <citation type="journal article" date="2023" name="Hortic Res">
        <title>Pangenome of water caltrop reveals structural variations and asymmetric subgenome divergence after allopolyploidization.</title>
        <authorList>
            <person name="Zhang X."/>
            <person name="Chen Y."/>
            <person name="Wang L."/>
            <person name="Yuan Y."/>
            <person name="Fang M."/>
            <person name="Shi L."/>
            <person name="Lu R."/>
            <person name="Comes H.P."/>
            <person name="Ma Y."/>
            <person name="Chen Y."/>
            <person name="Huang G."/>
            <person name="Zhou Y."/>
            <person name="Zheng Z."/>
            <person name="Qiu Y."/>
        </authorList>
    </citation>
    <scope>NUCLEOTIDE SEQUENCE [LARGE SCALE GENOMIC DNA]</scope>
    <source>
        <strain evidence="3">F231</strain>
    </source>
</reference>
<feature type="region of interest" description="Disordered" evidence="1">
    <location>
        <begin position="67"/>
        <end position="153"/>
    </location>
</feature>
<gene>
    <name evidence="3" type="ORF">SAY86_006248</name>
</gene>
<dbReference type="SMART" id="SM01054">
    <property type="entry name" value="CaM_binding"/>
    <property type="match status" value="1"/>
</dbReference>
<evidence type="ECO:0000313" key="3">
    <source>
        <dbReference type="EMBL" id="KAK4778720.1"/>
    </source>
</evidence>
<organism evidence="3 4">
    <name type="scientific">Trapa natans</name>
    <name type="common">Water chestnut</name>
    <dbReference type="NCBI Taxonomy" id="22666"/>
    <lineage>
        <taxon>Eukaryota</taxon>
        <taxon>Viridiplantae</taxon>
        <taxon>Streptophyta</taxon>
        <taxon>Embryophyta</taxon>
        <taxon>Tracheophyta</taxon>
        <taxon>Spermatophyta</taxon>
        <taxon>Magnoliopsida</taxon>
        <taxon>eudicotyledons</taxon>
        <taxon>Gunneridae</taxon>
        <taxon>Pentapetalae</taxon>
        <taxon>rosids</taxon>
        <taxon>malvids</taxon>
        <taxon>Myrtales</taxon>
        <taxon>Lythraceae</taxon>
        <taxon>Trapa</taxon>
    </lineage>
</organism>
<comment type="caution">
    <text evidence="3">The sequence shown here is derived from an EMBL/GenBank/DDBJ whole genome shotgun (WGS) entry which is preliminary data.</text>
</comment>
<keyword evidence="4" id="KW-1185">Reference proteome</keyword>
<dbReference type="Proteomes" id="UP001346149">
    <property type="component" value="Unassembled WGS sequence"/>
</dbReference>
<feature type="compositionally biased region" description="Low complexity" evidence="1">
    <location>
        <begin position="597"/>
        <end position="614"/>
    </location>
</feature>